<name>A0ABR2ZGX4_9AGAR</name>
<evidence type="ECO:0000256" key="2">
    <source>
        <dbReference type="SAM" id="Phobius"/>
    </source>
</evidence>
<comment type="caution">
    <text evidence="3">The sequence shown here is derived from an EMBL/GenBank/DDBJ whole genome shotgun (WGS) entry which is preliminary data.</text>
</comment>
<keyword evidence="4" id="KW-1185">Reference proteome</keyword>
<protein>
    <recommendedName>
        <fullName evidence="5">Transmembrane protein</fullName>
    </recommendedName>
</protein>
<keyword evidence="2" id="KW-1133">Transmembrane helix</keyword>
<organism evidence="3 4">
    <name type="scientific">Marasmius tenuissimus</name>
    <dbReference type="NCBI Taxonomy" id="585030"/>
    <lineage>
        <taxon>Eukaryota</taxon>
        <taxon>Fungi</taxon>
        <taxon>Dikarya</taxon>
        <taxon>Basidiomycota</taxon>
        <taxon>Agaricomycotina</taxon>
        <taxon>Agaricomycetes</taxon>
        <taxon>Agaricomycetidae</taxon>
        <taxon>Agaricales</taxon>
        <taxon>Marasmiineae</taxon>
        <taxon>Marasmiaceae</taxon>
        <taxon>Marasmius</taxon>
    </lineage>
</organism>
<dbReference type="Proteomes" id="UP001437256">
    <property type="component" value="Unassembled WGS sequence"/>
</dbReference>
<evidence type="ECO:0008006" key="5">
    <source>
        <dbReference type="Google" id="ProtNLM"/>
    </source>
</evidence>
<feature type="transmembrane region" description="Helical" evidence="2">
    <location>
        <begin position="135"/>
        <end position="154"/>
    </location>
</feature>
<feature type="compositionally biased region" description="Low complexity" evidence="1">
    <location>
        <begin position="290"/>
        <end position="305"/>
    </location>
</feature>
<dbReference type="EMBL" id="JBBXMP010000156">
    <property type="protein sequence ID" value="KAL0060936.1"/>
    <property type="molecule type" value="Genomic_DNA"/>
</dbReference>
<keyword evidence="2" id="KW-0472">Membrane</keyword>
<evidence type="ECO:0000256" key="1">
    <source>
        <dbReference type="SAM" id="MobiDB-lite"/>
    </source>
</evidence>
<feature type="transmembrane region" description="Helical" evidence="2">
    <location>
        <begin position="101"/>
        <end position="123"/>
    </location>
</feature>
<keyword evidence="2" id="KW-0812">Transmembrane</keyword>
<evidence type="ECO:0000313" key="3">
    <source>
        <dbReference type="EMBL" id="KAL0060936.1"/>
    </source>
</evidence>
<gene>
    <name evidence="3" type="ORF">AAF712_012272</name>
</gene>
<accession>A0ABR2ZGX4</accession>
<proteinExistence type="predicted"/>
<sequence>MAQAQMTTPYIASVPVATYVHGAPNSPFVQVPAATFTPGAPTVPFISGTSVVPYAPGAPGFVPGTPGLPYTTNLPLLHYNAIPIRPEPSDPMPRPAAVRTAIYSLILVFGITVDVIGPFALIFAGLGRTTTVKQAGMAFAGIASLCSLFTWIWASSRITAASTLRKRSRAHLPIVYRRWFLASCGLSSRSWFSPSSVQAALVPIGLTRFDLFETCPFNLSLGCLCLSLSILLGSVSLYIYLRTTKRGAQIAQVNVAQFDGDMPQPMQMQMQMQMQMPTQMQTGYQEEKSAPAQPAEQPTAPGQQPIPVPSTTELRA</sequence>
<reference evidence="3 4" key="1">
    <citation type="submission" date="2024-05" db="EMBL/GenBank/DDBJ databases">
        <title>A draft genome resource for the thread blight pathogen Marasmius tenuissimus strain MS-2.</title>
        <authorList>
            <person name="Yulfo-Soto G.E."/>
            <person name="Baruah I.K."/>
            <person name="Amoako-Attah I."/>
            <person name="Bukari Y."/>
            <person name="Meinhardt L.W."/>
            <person name="Bailey B.A."/>
            <person name="Cohen S.P."/>
        </authorList>
    </citation>
    <scope>NUCLEOTIDE SEQUENCE [LARGE SCALE GENOMIC DNA]</scope>
    <source>
        <strain evidence="3 4">MS-2</strain>
    </source>
</reference>
<feature type="transmembrane region" description="Helical" evidence="2">
    <location>
        <begin position="219"/>
        <end position="241"/>
    </location>
</feature>
<feature type="region of interest" description="Disordered" evidence="1">
    <location>
        <begin position="275"/>
        <end position="316"/>
    </location>
</feature>
<evidence type="ECO:0000313" key="4">
    <source>
        <dbReference type="Proteomes" id="UP001437256"/>
    </source>
</evidence>